<dbReference type="Proteomes" id="UP001142462">
    <property type="component" value="Unassembled WGS sequence"/>
</dbReference>
<proteinExistence type="predicted"/>
<dbReference type="PIRSF" id="PIRSF016838">
    <property type="entry name" value="PafC"/>
    <property type="match status" value="1"/>
</dbReference>
<dbReference type="InterPro" id="IPR028349">
    <property type="entry name" value="PafC-like"/>
</dbReference>
<evidence type="ECO:0000259" key="2">
    <source>
        <dbReference type="Pfam" id="PF19187"/>
    </source>
</evidence>
<feature type="domain" description="WYL" evidence="1">
    <location>
        <begin position="156"/>
        <end position="220"/>
    </location>
</feature>
<feature type="domain" description="PafC HTH" evidence="2">
    <location>
        <begin position="12"/>
        <end position="134"/>
    </location>
</feature>
<gene>
    <name evidence="4" type="ORF">GCM10017576_05240</name>
</gene>
<dbReference type="InterPro" id="IPR057727">
    <property type="entry name" value="WCX_dom"/>
</dbReference>
<dbReference type="PANTHER" id="PTHR34580">
    <property type="match status" value="1"/>
</dbReference>
<evidence type="ECO:0000313" key="4">
    <source>
        <dbReference type="EMBL" id="GLJ60395.1"/>
    </source>
</evidence>
<evidence type="ECO:0000259" key="3">
    <source>
        <dbReference type="Pfam" id="PF25583"/>
    </source>
</evidence>
<dbReference type="AlphaFoldDB" id="A0A9W6H197"/>
<organism evidence="4 5">
    <name type="scientific">Microbacterium barkeri</name>
    <dbReference type="NCBI Taxonomy" id="33917"/>
    <lineage>
        <taxon>Bacteria</taxon>
        <taxon>Bacillati</taxon>
        <taxon>Actinomycetota</taxon>
        <taxon>Actinomycetes</taxon>
        <taxon>Micrococcales</taxon>
        <taxon>Microbacteriaceae</taxon>
        <taxon>Microbacterium</taxon>
    </lineage>
</organism>
<dbReference type="Pfam" id="PF25583">
    <property type="entry name" value="WCX"/>
    <property type="match status" value="1"/>
</dbReference>
<name>A0A9W6H197_9MICO</name>
<dbReference type="PROSITE" id="PS52050">
    <property type="entry name" value="WYL"/>
    <property type="match status" value="1"/>
</dbReference>
<accession>A0A9W6H197</accession>
<comment type="caution">
    <text evidence="4">The sequence shown here is derived from an EMBL/GenBank/DDBJ whole genome shotgun (WGS) entry which is preliminary data.</text>
</comment>
<evidence type="ECO:0000313" key="5">
    <source>
        <dbReference type="Proteomes" id="UP001142462"/>
    </source>
</evidence>
<dbReference type="RefSeq" id="WP_271172107.1">
    <property type="nucleotide sequence ID" value="NZ_BSEJ01000001.1"/>
</dbReference>
<dbReference type="EMBL" id="BSEJ01000001">
    <property type="protein sequence ID" value="GLJ60395.1"/>
    <property type="molecule type" value="Genomic_DNA"/>
</dbReference>
<feature type="domain" description="WCX" evidence="3">
    <location>
        <begin position="247"/>
        <end position="316"/>
    </location>
</feature>
<dbReference type="PANTHER" id="PTHR34580:SF1">
    <property type="entry name" value="PROTEIN PAFC"/>
    <property type="match status" value="1"/>
</dbReference>
<evidence type="ECO:0000259" key="1">
    <source>
        <dbReference type="Pfam" id="PF13280"/>
    </source>
</evidence>
<protein>
    <submittedName>
        <fullName evidence="4">Protein pafC</fullName>
    </submittedName>
</protein>
<reference evidence="4" key="2">
    <citation type="submission" date="2023-01" db="EMBL/GenBank/DDBJ databases">
        <authorList>
            <person name="Sun Q."/>
            <person name="Evtushenko L."/>
        </authorList>
    </citation>
    <scope>NUCLEOTIDE SEQUENCE</scope>
    <source>
        <strain evidence="4">VKM Ac-1020</strain>
    </source>
</reference>
<dbReference type="Pfam" id="PF19187">
    <property type="entry name" value="HTH_PafC"/>
    <property type="match status" value="1"/>
</dbReference>
<sequence length="324" mass="35544">MTVQRPNLLASDQVRILLTLVPFLFERGEVSVDDAAAEFDVTPAQMRRLVRRLPLIGLPGEDGWYQMPNEMFDIDWDLLEEHDVILIKEKVALDRAPRLTAREAAALLAGLQLARGIPGVADTEVYARLVEKLARGASGAPAELVVAPEPVDEVRSLVSRALTARVALSFTYRAPDAGPTTRTVDPMSVLITNGQWYLQGWCHLRRAVRTFHLDRVSEARLTDIPIEHRDEHAGEAGFGQVDGDQIAVVRYPADAAALLGDYLRHAEVSEEGGTATARIRIADAQTLRRLAARLGGRLEIVSPPQARRAAAEWARAGLALYGVD</sequence>
<reference evidence="4" key="1">
    <citation type="journal article" date="2014" name="Int. J. Syst. Evol. Microbiol.">
        <title>Complete genome sequence of Corynebacterium casei LMG S-19264T (=DSM 44701T), isolated from a smear-ripened cheese.</title>
        <authorList>
            <consortium name="US DOE Joint Genome Institute (JGI-PGF)"/>
            <person name="Walter F."/>
            <person name="Albersmeier A."/>
            <person name="Kalinowski J."/>
            <person name="Ruckert C."/>
        </authorList>
    </citation>
    <scope>NUCLEOTIDE SEQUENCE</scope>
    <source>
        <strain evidence="4">VKM Ac-1020</strain>
    </source>
</reference>
<keyword evidence="5" id="KW-1185">Reference proteome</keyword>
<dbReference type="Pfam" id="PF13280">
    <property type="entry name" value="WYL"/>
    <property type="match status" value="1"/>
</dbReference>
<dbReference type="InterPro" id="IPR043839">
    <property type="entry name" value="PafC_HTH"/>
</dbReference>
<dbReference type="InterPro" id="IPR026881">
    <property type="entry name" value="WYL_dom"/>
</dbReference>
<dbReference type="InterPro" id="IPR051534">
    <property type="entry name" value="CBASS_pafABC_assoc_protein"/>
</dbReference>